<organism evidence="13 14">
    <name type="scientific">Paenibacillus pini JCM 16418</name>
    <dbReference type="NCBI Taxonomy" id="1236976"/>
    <lineage>
        <taxon>Bacteria</taxon>
        <taxon>Bacillati</taxon>
        <taxon>Bacillota</taxon>
        <taxon>Bacilli</taxon>
        <taxon>Bacillales</taxon>
        <taxon>Paenibacillaceae</taxon>
        <taxon>Paenibacillus</taxon>
    </lineage>
</organism>
<keyword evidence="14" id="KW-1185">Reference proteome</keyword>
<dbReference type="OrthoDB" id="9802281at2"/>
<feature type="domain" description="ACT" evidence="12">
    <location>
        <begin position="207"/>
        <end position="284"/>
    </location>
</feature>
<dbReference type="EC" id="4.2.1.51" evidence="2 10"/>
<dbReference type="PIRSF" id="PIRSF001500">
    <property type="entry name" value="Chor_mut_pdt_Ppr"/>
    <property type="match status" value="1"/>
</dbReference>
<dbReference type="PANTHER" id="PTHR21022">
    <property type="entry name" value="PREPHENATE DEHYDRATASE P PROTEIN"/>
    <property type="match status" value="1"/>
</dbReference>
<dbReference type="InterPro" id="IPR001086">
    <property type="entry name" value="Preph_deHydtase"/>
</dbReference>
<keyword evidence="4 10" id="KW-0028">Amino-acid biosynthesis</keyword>
<proteinExistence type="predicted"/>
<dbReference type="UniPathway" id="UPA00121">
    <property type="reaction ID" value="UER00345"/>
</dbReference>
<evidence type="ECO:0000256" key="6">
    <source>
        <dbReference type="ARBA" id="ARBA00023222"/>
    </source>
</evidence>
<evidence type="ECO:0000259" key="12">
    <source>
        <dbReference type="PROSITE" id="PS51671"/>
    </source>
</evidence>
<evidence type="ECO:0000313" key="13">
    <source>
        <dbReference type="EMBL" id="GAF10062.1"/>
    </source>
</evidence>
<dbReference type="Pfam" id="PF00800">
    <property type="entry name" value="PDT"/>
    <property type="match status" value="1"/>
</dbReference>
<dbReference type="InterPro" id="IPR045865">
    <property type="entry name" value="ACT-like_dom_sf"/>
</dbReference>
<dbReference type="InterPro" id="IPR018528">
    <property type="entry name" value="Preph_deHydtase_CS"/>
</dbReference>
<dbReference type="SUPFAM" id="SSF55021">
    <property type="entry name" value="ACT-like"/>
    <property type="match status" value="1"/>
</dbReference>
<comment type="pathway">
    <text evidence="1 10">Amino-acid biosynthesis; L-phenylalanine biosynthesis; phenylpyruvate from prephenate: step 1/1.</text>
</comment>
<dbReference type="RefSeq" id="WP_036652158.1">
    <property type="nucleotide sequence ID" value="NZ_BAVZ01000017.1"/>
</dbReference>
<sequence>MKRIALLPEGSVSHEALLYLFGDEPVELLYYKLISDVFLSTVQGKSDYSVIPIENTIEGSVSLHMDWLVNEVDIPMQVEWVYPSIQNLIGDRAEFQTETGELDFSLIRKIISHPVASAQCQQFIREHAPQAEMENAGSTTEAVSIVKSNPGKGWAAIGTLLGAATHQLDVLAKRVTDHNNNFTRFVLIGKDSMPQLLEKDNVMKTSILVTLPEDFAGALHQVLAAFAWRRLNLSRIESRPTKKKLGSYYFYVDVQESVDSVLLPAAIAEIEALGCQVRILGSYPSFTYKDPEQNEINSEVQ</sequence>
<evidence type="ECO:0000256" key="3">
    <source>
        <dbReference type="ARBA" id="ARBA00021872"/>
    </source>
</evidence>
<dbReference type="InterPro" id="IPR002912">
    <property type="entry name" value="ACT_dom"/>
</dbReference>
<protein>
    <recommendedName>
        <fullName evidence="3 10">Prephenate dehydratase</fullName>
        <shortName evidence="10">PDT</shortName>
        <ecNumber evidence="2 10">4.2.1.51</ecNumber>
    </recommendedName>
</protein>
<dbReference type="Pfam" id="PF01842">
    <property type="entry name" value="ACT"/>
    <property type="match status" value="1"/>
</dbReference>
<reference evidence="13 14" key="1">
    <citation type="journal article" date="2014" name="Genome Announc.">
        <title>Draft Genome Sequence of Paenibacillus pini JCM 16418T, Isolated from the Rhizosphere of Pine Tree.</title>
        <authorList>
            <person name="Yuki M."/>
            <person name="Oshima K."/>
            <person name="Suda W."/>
            <person name="Oshida Y."/>
            <person name="Kitamura K."/>
            <person name="Iida Y."/>
            <person name="Hattori M."/>
            <person name="Ohkuma M."/>
        </authorList>
    </citation>
    <scope>NUCLEOTIDE SEQUENCE [LARGE SCALE GENOMIC DNA]</scope>
    <source>
        <strain evidence="13 14">JCM 16418</strain>
    </source>
</reference>
<dbReference type="GO" id="GO:0009094">
    <property type="term" value="P:L-phenylalanine biosynthetic process"/>
    <property type="evidence" value="ECO:0007669"/>
    <property type="project" value="UniProtKB-UniPathway"/>
</dbReference>
<evidence type="ECO:0000256" key="1">
    <source>
        <dbReference type="ARBA" id="ARBA00004741"/>
    </source>
</evidence>
<dbReference type="AlphaFoldDB" id="W7YNS3"/>
<dbReference type="FunFam" id="3.30.70.260:FF:000012">
    <property type="entry name" value="Prephenate dehydratase"/>
    <property type="match status" value="1"/>
</dbReference>
<dbReference type="Proteomes" id="UP000019364">
    <property type="component" value="Unassembled WGS sequence"/>
</dbReference>
<dbReference type="CDD" id="cd04905">
    <property type="entry name" value="ACT_CM-PDT"/>
    <property type="match status" value="1"/>
</dbReference>
<dbReference type="PROSITE" id="PS51671">
    <property type="entry name" value="ACT"/>
    <property type="match status" value="1"/>
</dbReference>
<evidence type="ECO:0000256" key="10">
    <source>
        <dbReference type="RuleBase" id="RU361254"/>
    </source>
</evidence>
<dbReference type="EMBL" id="BAVZ01000017">
    <property type="protein sequence ID" value="GAF10062.1"/>
    <property type="molecule type" value="Genomic_DNA"/>
</dbReference>
<dbReference type="STRING" id="1236976.JCM16418_4233"/>
<dbReference type="PANTHER" id="PTHR21022:SF19">
    <property type="entry name" value="PREPHENATE DEHYDRATASE-RELATED"/>
    <property type="match status" value="1"/>
</dbReference>
<dbReference type="NCBIfam" id="NF008865">
    <property type="entry name" value="PRK11898.1"/>
    <property type="match status" value="1"/>
</dbReference>
<gene>
    <name evidence="10" type="primary">pheA</name>
    <name evidence="13" type="ORF">JCM16418_4233</name>
</gene>
<feature type="site" description="Essential for prephenate dehydratase activity" evidence="9">
    <location>
        <position position="183"/>
    </location>
</feature>
<evidence type="ECO:0000313" key="14">
    <source>
        <dbReference type="Proteomes" id="UP000019364"/>
    </source>
</evidence>
<dbReference type="GO" id="GO:0005737">
    <property type="term" value="C:cytoplasm"/>
    <property type="evidence" value="ECO:0007669"/>
    <property type="project" value="TreeGrafter"/>
</dbReference>
<evidence type="ECO:0000256" key="4">
    <source>
        <dbReference type="ARBA" id="ARBA00022605"/>
    </source>
</evidence>
<evidence type="ECO:0000256" key="9">
    <source>
        <dbReference type="PIRSR" id="PIRSR001500-2"/>
    </source>
</evidence>
<dbReference type="eggNOG" id="COG0077">
    <property type="taxonomic scope" value="Bacteria"/>
</dbReference>
<dbReference type="PROSITE" id="PS00858">
    <property type="entry name" value="PREPHENATE_DEHYDR_2"/>
    <property type="match status" value="1"/>
</dbReference>
<dbReference type="Gene3D" id="3.40.190.10">
    <property type="entry name" value="Periplasmic binding protein-like II"/>
    <property type="match status" value="2"/>
</dbReference>
<dbReference type="Gene3D" id="3.30.70.260">
    <property type="match status" value="1"/>
</dbReference>
<evidence type="ECO:0000256" key="7">
    <source>
        <dbReference type="ARBA" id="ARBA00023239"/>
    </source>
</evidence>
<accession>W7YNS3</accession>
<dbReference type="CDD" id="cd13633">
    <property type="entry name" value="PBP2_Sa-PDT_like"/>
    <property type="match status" value="1"/>
</dbReference>
<comment type="catalytic activity">
    <reaction evidence="8 10">
        <text>prephenate + H(+) = 3-phenylpyruvate + CO2 + H2O</text>
        <dbReference type="Rhea" id="RHEA:21648"/>
        <dbReference type="ChEBI" id="CHEBI:15377"/>
        <dbReference type="ChEBI" id="CHEBI:15378"/>
        <dbReference type="ChEBI" id="CHEBI:16526"/>
        <dbReference type="ChEBI" id="CHEBI:18005"/>
        <dbReference type="ChEBI" id="CHEBI:29934"/>
        <dbReference type="EC" id="4.2.1.51"/>
    </reaction>
</comment>
<keyword evidence="6 10" id="KW-0584">Phenylalanine biosynthesis</keyword>
<feature type="domain" description="Prephenate dehydratase" evidence="11">
    <location>
        <begin position="2"/>
        <end position="190"/>
    </location>
</feature>
<comment type="caution">
    <text evidence="13">The sequence shown here is derived from an EMBL/GenBank/DDBJ whole genome shotgun (WGS) entry which is preliminary data.</text>
</comment>
<dbReference type="GO" id="GO:0004664">
    <property type="term" value="F:prephenate dehydratase activity"/>
    <property type="evidence" value="ECO:0007669"/>
    <property type="project" value="UniProtKB-UniRule"/>
</dbReference>
<evidence type="ECO:0000256" key="8">
    <source>
        <dbReference type="ARBA" id="ARBA00047848"/>
    </source>
</evidence>
<evidence type="ECO:0000259" key="11">
    <source>
        <dbReference type="PROSITE" id="PS51171"/>
    </source>
</evidence>
<dbReference type="PROSITE" id="PS51171">
    <property type="entry name" value="PREPHENATE_DEHYDR_3"/>
    <property type="match status" value="1"/>
</dbReference>
<keyword evidence="5 10" id="KW-0057">Aromatic amino acid biosynthesis</keyword>
<keyword evidence="7 10" id="KW-0456">Lyase</keyword>
<dbReference type="InterPro" id="IPR008242">
    <property type="entry name" value="Chor_mutase/pphenate_deHydtase"/>
</dbReference>
<dbReference type="SUPFAM" id="SSF53850">
    <property type="entry name" value="Periplasmic binding protein-like II"/>
    <property type="match status" value="1"/>
</dbReference>
<evidence type="ECO:0000256" key="5">
    <source>
        <dbReference type="ARBA" id="ARBA00023141"/>
    </source>
</evidence>
<evidence type="ECO:0000256" key="2">
    <source>
        <dbReference type="ARBA" id="ARBA00013147"/>
    </source>
</evidence>
<name>W7YNS3_9BACL</name>